<dbReference type="InterPro" id="IPR036804">
    <property type="entry name" value="CheR_N_sf"/>
</dbReference>
<dbReference type="PROSITE" id="PS50123">
    <property type="entry name" value="CHER"/>
    <property type="match status" value="1"/>
</dbReference>
<dbReference type="Proteomes" id="UP001465153">
    <property type="component" value="Unassembled WGS sequence"/>
</dbReference>
<dbReference type="InterPro" id="IPR022642">
    <property type="entry name" value="CheR_C"/>
</dbReference>
<dbReference type="PANTHER" id="PTHR24422">
    <property type="entry name" value="CHEMOTAXIS PROTEIN METHYLTRANSFERASE"/>
    <property type="match status" value="1"/>
</dbReference>
<gene>
    <name evidence="7" type="primary">cheR_1</name>
    <name evidence="7" type="ORF">NBRC116591_29310</name>
</gene>
<dbReference type="InterPro" id="IPR000780">
    <property type="entry name" value="CheR_MeTrfase"/>
</dbReference>
<evidence type="ECO:0000313" key="8">
    <source>
        <dbReference type="Proteomes" id="UP001465153"/>
    </source>
</evidence>
<protein>
    <recommendedName>
        <fullName evidence="5">Chemotaxis protein methyltransferase</fullName>
        <ecNumber evidence="5">2.1.1.80</ecNumber>
    </recommendedName>
</protein>
<evidence type="ECO:0000259" key="6">
    <source>
        <dbReference type="PROSITE" id="PS50123"/>
    </source>
</evidence>
<dbReference type="PIRSF" id="PIRSF000410">
    <property type="entry name" value="CheR"/>
    <property type="match status" value="1"/>
</dbReference>
<evidence type="ECO:0000256" key="3">
    <source>
        <dbReference type="ARBA" id="ARBA00022679"/>
    </source>
</evidence>
<feature type="domain" description="CheR-type methyltransferase" evidence="6">
    <location>
        <begin position="4"/>
        <end position="280"/>
    </location>
</feature>
<dbReference type="Gene3D" id="1.10.155.10">
    <property type="entry name" value="Chemotaxis receptor methyltransferase CheR, N-terminal domain"/>
    <property type="match status" value="1"/>
</dbReference>
<proteinExistence type="predicted"/>
<organism evidence="7 8">
    <name type="scientific">Sessilibacter corallicola</name>
    <dbReference type="NCBI Taxonomy" id="2904075"/>
    <lineage>
        <taxon>Bacteria</taxon>
        <taxon>Pseudomonadati</taxon>
        <taxon>Pseudomonadota</taxon>
        <taxon>Gammaproteobacteria</taxon>
        <taxon>Cellvibrionales</taxon>
        <taxon>Cellvibrionaceae</taxon>
        <taxon>Sessilibacter</taxon>
    </lineage>
</organism>
<name>A0ABQ0ABU3_9GAMM</name>
<evidence type="ECO:0000256" key="1">
    <source>
        <dbReference type="ARBA" id="ARBA00001541"/>
    </source>
</evidence>
<comment type="catalytic activity">
    <reaction evidence="1 5">
        <text>L-glutamyl-[protein] + S-adenosyl-L-methionine = [protein]-L-glutamate 5-O-methyl ester + S-adenosyl-L-homocysteine</text>
        <dbReference type="Rhea" id="RHEA:24452"/>
        <dbReference type="Rhea" id="RHEA-COMP:10208"/>
        <dbReference type="Rhea" id="RHEA-COMP:10311"/>
        <dbReference type="ChEBI" id="CHEBI:29973"/>
        <dbReference type="ChEBI" id="CHEBI:57856"/>
        <dbReference type="ChEBI" id="CHEBI:59789"/>
        <dbReference type="ChEBI" id="CHEBI:82795"/>
        <dbReference type="EC" id="2.1.1.80"/>
    </reaction>
</comment>
<evidence type="ECO:0000256" key="2">
    <source>
        <dbReference type="ARBA" id="ARBA00022603"/>
    </source>
</evidence>
<reference evidence="7 8" key="1">
    <citation type="submission" date="2024-04" db="EMBL/GenBank/DDBJ databases">
        <title>Draft genome sequence of Sessilibacter corallicola NBRC 116591.</title>
        <authorList>
            <person name="Miyakawa T."/>
            <person name="Kusuya Y."/>
            <person name="Miura T."/>
        </authorList>
    </citation>
    <scope>NUCLEOTIDE SEQUENCE [LARGE SCALE GENOMIC DNA]</scope>
    <source>
        <strain evidence="7 8">KU-00831-HH</strain>
    </source>
</reference>
<dbReference type="PRINTS" id="PR00996">
    <property type="entry name" value="CHERMTFRASE"/>
</dbReference>
<dbReference type="RefSeq" id="WP_233086827.1">
    <property type="nucleotide sequence ID" value="NZ_BAABWN010000010.1"/>
</dbReference>
<dbReference type="SUPFAM" id="SSF53335">
    <property type="entry name" value="S-adenosyl-L-methionine-dependent methyltransferases"/>
    <property type="match status" value="1"/>
</dbReference>
<dbReference type="EMBL" id="BAABWN010000010">
    <property type="protein sequence ID" value="GAA6169120.1"/>
    <property type="molecule type" value="Genomic_DNA"/>
</dbReference>
<dbReference type="Pfam" id="PF03705">
    <property type="entry name" value="CheR_N"/>
    <property type="match status" value="1"/>
</dbReference>
<comment type="caution">
    <text evidence="7">The sequence shown here is derived from an EMBL/GenBank/DDBJ whole genome shotgun (WGS) entry which is preliminary data.</text>
</comment>
<evidence type="ECO:0000256" key="4">
    <source>
        <dbReference type="ARBA" id="ARBA00022691"/>
    </source>
</evidence>
<dbReference type="PANTHER" id="PTHR24422:SF19">
    <property type="entry name" value="CHEMOTAXIS PROTEIN METHYLTRANSFERASE"/>
    <property type="match status" value="1"/>
</dbReference>
<dbReference type="CDD" id="cd02440">
    <property type="entry name" value="AdoMet_MTases"/>
    <property type="match status" value="1"/>
</dbReference>
<sequence>MSNVRAEEHSLNPRQFQELCDMVYEITGIVLKESKREMVYRRLMRRIRELNVPSFSEYFQLLKTNDSEELPNFINAITTNLTSFYRESHHFDYLLENFLPEHEKFTGAKRRLRVWSSACSTGEEPYTLSITLNKYFGRQINLWDCKILATDLDTNVLDTSKEGVYKLDRIESLPTKIKKDWFESAEPDYPGHVRVNEILKDIITFKQLNLLNAWPMKGPFDVIFCRNVLIYFDRPTQEAILEKFLKILRPGGALMLGHSESVAKGYSQLDPVGRTTYIKL</sequence>
<dbReference type="InterPro" id="IPR026024">
    <property type="entry name" value="Chemotaxis_MeTrfase_CheR"/>
</dbReference>
<dbReference type="Pfam" id="PF01739">
    <property type="entry name" value="CheR"/>
    <property type="match status" value="1"/>
</dbReference>
<keyword evidence="3 5" id="KW-0808">Transferase</keyword>
<dbReference type="SMART" id="SM00138">
    <property type="entry name" value="MeTrc"/>
    <property type="match status" value="1"/>
</dbReference>
<dbReference type="InterPro" id="IPR050903">
    <property type="entry name" value="Bact_Chemotaxis_MeTrfase"/>
</dbReference>
<keyword evidence="2 5" id="KW-0489">Methyltransferase</keyword>
<dbReference type="InterPro" id="IPR029063">
    <property type="entry name" value="SAM-dependent_MTases_sf"/>
</dbReference>
<dbReference type="Gene3D" id="3.40.50.150">
    <property type="entry name" value="Vaccinia Virus protein VP39"/>
    <property type="match status" value="1"/>
</dbReference>
<accession>A0ABQ0ABU3</accession>
<evidence type="ECO:0000256" key="5">
    <source>
        <dbReference type="PIRNR" id="PIRNR000410"/>
    </source>
</evidence>
<keyword evidence="8" id="KW-1185">Reference proteome</keyword>
<dbReference type="InterPro" id="IPR022641">
    <property type="entry name" value="CheR_N"/>
</dbReference>
<keyword evidence="4 5" id="KW-0949">S-adenosyl-L-methionine</keyword>
<dbReference type="SUPFAM" id="SSF47757">
    <property type="entry name" value="Chemotaxis receptor methyltransferase CheR, N-terminal domain"/>
    <property type="match status" value="1"/>
</dbReference>
<comment type="function">
    <text evidence="5">Methylation of the membrane-bound methyl-accepting chemotaxis proteins (MCP) to form gamma-glutamyl methyl ester residues in MCP.</text>
</comment>
<evidence type="ECO:0000313" key="7">
    <source>
        <dbReference type="EMBL" id="GAA6169120.1"/>
    </source>
</evidence>
<dbReference type="EC" id="2.1.1.80" evidence="5"/>